<dbReference type="GO" id="GO:0003677">
    <property type="term" value="F:DNA binding"/>
    <property type="evidence" value="ECO:0007669"/>
    <property type="project" value="UniProtKB-UniRule"/>
</dbReference>
<dbReference type="InterPro" id="IPR009057">
    <property type="entry name" value="Homeodomain-like_sf"/>
</dbReference>
<dbReference type="EMBL" id="SDGV01000017">
    <property type="protein sequence ID" value="THB60804.1"/>
    <property type="molecule type" value="Genomic_DNA"/>
</dbReference>
<dbReference type="PANTHER" id="PTHR43479:SF7">
    <property type="entry name" value="TETR-FAMILY TRANSCRIPTIONAL REGULATOR"/>
    <property type="match status" value="1"/>
</dbReference>
<accession>A0A4S3B140</accession>
<dbReference type="PANTHER" id="PTHR43479">
    <property type="entry name" value="ACREF/ENVCD OPERON REPRESSOR-RELATED"/>
    <property type="match status" value="1"/>
</dbReference>
<dbReference type="Pfam" id="PF14278">
    <property type="entry name" value="TetR_C_8"/>
    <property type="match status" value="1"/>
</dbReference>
<protein>
    <submittedName>
        <fullName evidence="4">Dihydroxyacetone kinase transcriptional activator DhaS</fullName>
    </submittedName>
</protein>
<keyword evidence="5" id="KW-1185">Reference proteome</keyword>
<dbReference type="NCBIfam" id="TIGR02366">
    <property type="entry name" value="DHAK_reg"/>
    <property type="match status" value="1"/>
</dbReference>
<dbReference type="GO" id="GO:0016301">
    <property type="term" value="F:kinase activity"/>
    <property type="evidence" value="ECO:0007669"/>
    <property type="project" value="UniProtKB-KW"/>
</dbReference>
<evidence type="ECO:0000256" key="2">
    <source>
        <dbReference type="PROSITE-ProRule" id="PRU00335"/>
    </source>
</evidence>
<comment type="caution">
    <text evidence="4">The sequence shown here is derived from an EMBL/GenBank/DDBJ whole genome shotgun (WGS) entry which is preliminary data.</text>
</comment>
<dbReference type="Proteomes" id="UP000310506">
    <property type="component" value="Unassembled WGS sequence"/>
</dbReference>
<dbReference type="AlphaFoldDB" id="A0A4S3B140"/>
<dbReference type="InterPro" id="IPR012738">
    <property type="entry name" value="Tscrpt_reg_DhaS"/>
</dbReference>
<evidence type="ECO:0000259" key="3">
    <source>
        <dbReference type="PROSITE" id="PS50977"/>
    </source>
</evidence>
<keyword evidence="1 2" id="KW-0238">DNA-binding</keyword>
<dbReference type="InterPro" id="IPR001647">
    <property type="entry name" value="HTH_TetR"/>
</dbReference>
<proteinExistence type="predicted"/>
<feature type="DNA-binding region" description="H-T-H motif" evidence="2">
    <location>
        <begin position="56"/>
        <end position="75"/>
    </location>
</feature>
<dbReference type="SUPFAM" id="SSF46689">
    <property type="entry name" value="Homeodomain-like"/>
    <property type="match status" value="1"/>
</dbReference>
<keyword evidence="4" id="KW-0808">Transferase</keyword>
<dbReference type="InterPro" id="IPR050624">
    <property type="entry name" value="HTH-type_Tx_Regulator"/>
</dbReference>
<keyword evidence="4" id="KW-0418">Kinase</keyword>
<reference evidence="4 5" key="1">
    <citation type="submission" date="2019-01" db="EMBL/GenBank/DDBJ databases">
        <title>Vagococcus silagei sp. nov. isolated from brewer's grain.</title>
        <authorList>
            <person name="Guu J.-R."/>
        </authorList>
    </citation>
    <scope>NUCLEOTIDE SEQUENCE [LARGE SCALE GENOMIC DNA]</scope>
    <source>
        <strain evidence="4 5">2B-2</strain>
    </source>
</reference>
<name>A0A4S3B140_9ENTE</name>
<feature type="domain" description="HTH tetR-type" evidence="3">
    <location>
        <begin position="33"/>
        <end position="93"/>
    </location>
</feature>
<dbReference type="PROSITE" id="PS50977">
    <property type="entry name" value="HTH_TETR_2"/>
    <property type="match status" value="1"/>
</dbReference>
<organism evidence="4 5">
    <name type="scientific">Vagococcus silagei</name>
    <dbReference type="NCBI Taxonomy" id="2508885"/>
    <lineage>
        <taxon>Bacteria</taxon>
        <taxon>Bacillati</taxon>
        <taxon>Bacillota</taxon>
        <taxon>Bacilli</taxon>
        <taxon>Lactobacillales</taxon>
        <taxon>Enterococcaceae</taxon>
        <taxon>Vagococcus</taxon>
    </lineage>
</organism>
<evidence type="ECO:0000313" key="4">
    <source>
        <dbReference type="EMBL" id="THB60804.1"/>
    </source>
</evidence>
<sequence>MLLFVIFTKYCYPYIDIFTFFTGRNFMTTGEALITKKVIAYSFKHLMKTKDFNKISITEIMMQAELRRQTFYDHFTDKYDLLAWLYHQEFTENVEHYIDYEPWPEILNRVLTYFEKNKLLYQKALAVTEQNSFDQFLTEHTHQFFLTILEKQEQPELDLTSKTNATSYSISDYSYFYAVGFTGIVTPWLLDNCQESVEDITNYLTVIIQNSIIQLLKNKEIL</sequence>
<gene>
    <name evidence="4" type="primary">dhaS</name>
    <name evidence="4" type="ORF">ESZ54_07490</name>
</gene>
<dbReference type="Gene3D" id="1.10.357.10">
    <property type="entry name" value="Tetracycline Repressor, domain 2"/>
    <property type="match status" value="1"/>
</dbReference>
<evidence type="ECO:0000256" key="1">
    <source>
        <dbReference type="ARBA" id="ARBA00023125"/>
    </source>
</evidence>
<evidence type="ECO:0000313" key="5">
    <source>
        <dbReference type="Proteomes" id="UP000310506"/>
    </source>
</evidence>
<dbReference type="OrthoDB" id="9810250at2"/>
<dbReference type="InterPro" id="IPR039532">
    <property type="entry name" value="TetR_C_Firmicutes"/>
</dbReference>